<protein>
    <recommendedName>
        <fullName evidence="3">Cell division protein ZapA</fullName>
    </recommendedName>
    <alternativeName>
        <fullName evidence="11">Z ring-associated protein ZapA</fullName>
    </alternativeName>
</protein>
<keyword evidence="4" id="KW-0963">Cytoplasm</keyword>
<evidence type="ECO:0000256" key="3">
    <source>
        <dbReference type="ARBA" id="ARBA00015195"/>
    </source>
</evidence>
<dbReference type="InterPro" id="IPR036192">
    <property type="entry name" value="Cell_div_ZapA-like_sf"/>
</dbReference>
<comment type="caution">
    <text evidence="12">The sequence shown here is derived from an EMBL/GenBank/DDBJ whole genome shotgun (WGS) entry which is preliminary data.</text>
</comment>
<dbReference type="InterPro" id="IPR007838">
    <property type="entry name" value="Cell_div_ZapA-like"/>
</dbReference>
<dbReference type="GO" id="GO:0030428">
    <property type="term" value="C:cell septum"/>
    <property type="evidence" value="ECO:0007669"/>
    <property type="project" value="TreeGrafter"/>
</dbReference>
<dbReference type="EMBL" id="JAMYBS010000019">
    <property type="protein sequence ID" value="MCO7546066.1"/>
    <property type="molecule type" value="Genomic_DNA"/>
</dbReference>
<keyword evidence="7" id="KW-0717">Septation</keyword>
<comment type="subunit">
    <text evidence="10">Homodimer. Interacts with FtsZ.</text>
</comment>
<accession>A0AA41WIF1</accession>
<evidence type="ECO:0000256" key="8">
    <source>
        <dbReference type="ARBA" id="ARBA00023306"/>
    </source>
</evidence>
<dbReference type="GO" id="GO:0043093">
    <property type="term" value="P:FtsZ-dependent cytokinesis"/>
    <property type="evidence" value="ECO:0007669"/>
    <property type="project" value="TreeGrafter"/>
</dbReference>
<evidence type="ECO:0000256" key="10">
    <source>
        <dbReference type="ARBA" id="ARBA00026068"/>
    </source>
</evidence>
<evidence type="ECO:0000256" key="4">
    <source>
        <dbReference type="ARBA" id="ARBA00022490"/>
    </source>
</evidence>
<dbReference type="PANTHER" id="PTHR34981:SF1">
    <property type="entry name" value="CELL DIVISION PROTEIN ZAPA"/>
    <property type="match status" value="1"/>
</dbReference>
<sequence length="96" mass="10707">MSDVRVLNILGRNYSIRVTDGEEETLARAAKLLQARVKESQLRFSQASSQEVLVMAALNLCVPLIQQEQRLEAAEVRLGDTLSRIRQQLNAAPEST</sequence>
<reference evidence="12" key="1">
    <citation type="submission" date="2022-06" db="EMBL/GenBank/DDBJ databases">
        <title>Detection of beta-lactamases in bacteria of animal origin.</title>
        <authorList>
            <person name="Mlynarcik P."/>
            <person name="Zdarska V."/>
            <person name="Chudobova H."/>
            <person name="Prochazkova P."/>
            <person name="Hricova K."/>
            <person name="Mezerova K."/>
            <person name="Bardon J."/>
            <person name="Dolejska M."/>
            <person name="Sukkar I."/>
            <person name="Kolar M."/>
        </authorList>
    </citation>
    <scope>NUCLEOTIDE SEQUENCE</scope>
    <source>
        <strain evidence="12">S 300-3</strain>
    </source>
</reference>
<dbReference type="GO" id="GO:0032153">
    <property type="term" value="C:cell division site"/>
    <property type="evidence" value="ECO:0007669"/>
    <property type="project" value="TreeGrafter"/>
</dbReference>
<evidence type="ECO:0000256" key="5">
    <source>
        <dbReference type="ARBA" id="ARBA00022618"/>
    </source>
</evidence>
<organism evidence="12 13">
    <name type="scientific">Stutzerimonas nitrititolerans</name>
    <dbReference type="NCBI Taxonomy" id="2482751"/>
    <lineage>
        <taxon>Bacteria</taxon>
        <taxon>Pseudomonadati</taxon>
        <taxon>Pseudomonadota</taxon>
        <taxon>Gammaproteobacteria</taxon>
        <taxon>Pseudomonadales</taxon>
        <taxon>Pseudomonadaceae</taxon>
        <taxon>Stutzerimonas</taxon>
    </lineage>
</organism>
<evidence type="ECO:0000256" key="2">
    <source>
        <dbReference type="ARBA" id="ARBA00010074"/>
    </source>
</evidence>
<keyword evidence="5 12" id="KW-0132">Cell division</keyword>
<proteinExistence type="inferred from homology"/>
<evidence type="ECO:0000256" key="7">
    <source>
        <dbReference type="ARBA" id="ARBA00023210"/>
    </source>
</evidence>
<gene>
    <name evidence="12" type="ORF">NJF43_15010</name>
</gene>
<dbReference type="GO" id="GO:0000921">
    <property type="term" value="P:septin ring assembly"/>
    <property type="evidence" value="ECO:0007669"/>
    <property type="project" value="TreeGrafter"/>
</dbReference>
<dbReference type="GO" id="GO:0005829">
    <property type="term" value="C:cytosol"/>
    <property type="evidence" value="ECO:0007669"/>
    <property type="project" value="TreeGrafter"/>
</dbReference>
<dbReference type="RefSeq" id="WP_253163804.1">
    <property type="nucleotide sequence ID" value="NZ_JAMYBS010000019.1"/>
</dbReference>
<dbReference type="Proteomes" id="UP001165292">
    <property type="component" value="Unassembled WGS sequence"/>
</dbReference>
<dbReference type="GO" id="GO:0000917">
    <property type="term" value="P:division septum assembly"/>
    <property type="evidence" value="ECO:0007669"/>
    <property type="project" value="UniProtKB-KW"/>
</dbReference>
<evidence type="ECO:0000313" key="13">
    <source>
        <dbReference type="Proteomes" id="UP001165292"/>
    </source>
</evidence>
<name>A0AA41WIF1_9GAMM</name>
<keyword evidence="6" id="KW-0175">Coiled coil</keyword>
<comment type="function">
    <text evidence="9">Activator of cell division through the inhibition of FtsZ GTPase activity, therefore promoting FtsZ assembly into bundles of protofilaments necessary for the formation of the division Z ring. It is recruited early at mid-cell but it is not essential for cell division.</text>
</comment>
<dbReference type="PANTHER" id="PTHR34981">
    <property type="entry name" value="CELL DIVISION PROTEIN ZAPA"/>
    <property type="match status" value="1"/>
</dbReference>
<comment type="subcellular location">
    <subcellularLocation>
        <location evidence="1">Cytoplasm</location>
    </subcellularLocation>
</comment>
<evidence type="ECO:0000256" key="1">
    <source>
        <dbReference type="ARBA" id="ARBA00004496"/>
    </source>
</evidence>
<evidence type="ECO:0000256" key="6">
    <source>
        <dbReference type="ARBA" id="ARBA00023054"/>
    </source>
</evidence>
<evidence type="ECO:0000313" key="12">
    <source>
        <dbReference type="EMBL" id="MCO7546066.1"/>
    </source>
</evidence>
<comment type="similarity">
    <text evidence="2">Belongs to the ZapA family. Type 1 subfamily.</text>
</comment>
<keyword evidence="8" id="KW-0131">Cell cycle</keyword>
<dbReference type="Gene3D" id="3.30.160.880">
    <property type="entry name" value="Cell division protein ZapA protomer, N-terminal domain"/>
    <property type="match status" value="1"/>
</dbReference>
<dbReference type="Pfam" id="PF05164">
    <property type="entry name" value="ZapA"/>
    <property type="match status" value="1"/>
</dbReference>
<dbReference type="InterPro" id="IPR042233">
    <property type="entry name" value="Cell_div_ZapA_N"/>
</dbReference>
<evidence type="ECO:0000256" key="9">
    <source>
        <dbReference type="ARBA" id="ARBA00024910"/>
    </source>
</evidence>
<dbReference type="AlphaFoldDB" id="A0AA41WIF1"/>
<evidence type="ECO:0000256" key="11">
    <source>
        <dbReference type="ARBA" id="ARBA00033158"/>
    </source>
</evidence>
<dbReference type="SUPFAM" id="SSF102829">
    <property type="entry name" value="Cell division protein ZapA-like"/>
    <property type="match status" value="1"/>
</dbReference>